<evidence type="ECO:0000313" key="2">
    <source>
        <dbReference type="EMBL" id="KAH8020313.1"/>
    </source>
</evidence>
<accession>A0A9J6DED6</accession>
<dbReference type="AlphaFoldDB" id="A0A9J6DED6"/>
<keyword evidence="3" id="KW-1185">Reference proteome</keyword>
<organism evidence="2 3">
    <name type="scientific">Rhipicephalus microplus</name>
    <name type="common">Cattle tick</name>
    <name type="synonym">Boophilus microplus</name>
    <dbReference type="NCBI Taxonomy" id="6941"/>
    <lineage>
        <taxon>Eukaryota</taxon>
        <taxon>Metazoa</taxon>
        <taxon>Ecdysozoa</taxon>
        <taxon>Arthropoda</taxon>
        <taxon>Chelicerata</taxon>
        <taxon>Arachnida</taxon>
        <taxon>Acari</taxon>
        <taxon>Parasitiformes</taxon>
        <taxon>Ixodida</taxon>
        <taxon>Ixodoidea</taxon>
        <taxon>Ixodidae</taxon>
        <taxon>Rhipicephalinae</taxon>
        <taxon>Rhipicephalus</taxon>
        <taxon>Boophilus</taxon>
    </lineage>
</organism>
<dbReference type="InterPro" id="IPR018497">
    <property type="entry name" value="Peptidase_M13_C"/>
</dbReference>
<sequence length="210" mass="23333">MNADYFADPDVVYVSPALSLALQQRPLGDVQAAAPIVEALLRTVLPGEPNKLIRTSLPKLRCLARRLGTTPFDSHMPDMLRELLQPSALLQMLTRANTRPFPTVLTKGKQELTKPQIFFVHWAMTLCESPHLQKRLHCYKLMPTKHRIDVTLANHAAFQEAFRCLSSTTMHRSKAFPSLMAQVLKKKTDAHGYVSLISLAGTHPAGSGSL</sequence>
<reference evidence="2" key="1">
    <citation type="journal article" date="2020" name="Cell">
        <title>Large-Scale Comparative Analyses of Tick Genomes Elucidate Their Genetic Diversity and Vector Capacities.</title>
        <authorList>
            <consortium name="Tick Genome and Microbiome Consortium (TIGMIC)"/>
            <person name="Jia N."/>
            <person name="Wang J."/>
            <person name="Shi W."/>
            <person name="Du L."/>
            <person name="Sun Y."/>
            <person name="Zhan W."/>
            <person name="Jiang J.F."/>
            <person name="Wang Q."/>
            <person name="Zhang B."/>
            <person name="Ji P."/>
            <person name="Bell-Sakyi L."/>
            <person name="Cui X.M."/>
            <person name="Yuan T.T."/>
            <person name="Jiang B.G."/>
            <person name="Yang W.F."/>
            <person name="Lam T.T."/>
            <person name="Chang Q.C."/>
            <person name="Ding S.J."/>
            <person name="Wang X.J."/>
            <person name="Zhu J.G."/>
            <person name="Ruan X.D."/>
            <person name="Zhao L."/>
            <person name="Wei J.T."/>
            <person name="Ye R.Z."/>
            <person name="Que T.C."/>
            <person name="Du C.H."/>
            <person name="Zhou Y.H."/>
            <person name="Cheng J.X."/>
            <person name="Dai P.F."/>
            <person name="Guo W.B."/>
            <person name="Han X.H."/>
            <person name="Huang E.J."/>
            <person name="Li L.F."/>
            <person name="Wei W."/>
            <person name="Gao Y.C."/>
            <person name="Liu J.Z."/>
            <person name="Shao H.Z."/>
            <person name="Wang X."/>
            <person name="Wang C.C."/>
            <person name="Yang T.C."/>
            <person name="Huo Q.B."/>
            <person name="Li W."/>
            <person name="Chen H.Y."/>
            <person name="Chen S.E."/>
            <person name="Zhou L.G."/>
            <person name="Ni X.B."/>
            <person name="Tian J.H."/>
            <person name="Sheng Y."/>
            <person name="Liu T."/>
            <person name="Pan Y.S."/>
            <person name="Xia L.Y."/>
            <person name="Li J."/>
            <person name="Zhao F."/>
            <person name="Cao W.C."/>
        </authorList>
    </citation>
    <scope>NUCLEOTIDE SEQUENCE</scope>
    <source>
        <strain evidence="2">Rmic-2018</strain>
    </source>
</reference>
<name>A0A9J6DED6_RHIMP</name>
<dbReference type="Pfam" id="PF01431">
    <property type="entry name" value="Peptidase_M13"/>
    <property type="match status" value="1"/>
</dbReference>
<dbReference type="GO" id="GO:0004222">
    <property type="term" value="F:metalloendopeptidase activity"/>
    <property type="evidence" value="ECO:0007669"/>
    <property type="project" value="InterPro"/>
</dbReference>
<dbReference type="Gene3D" id="3.40.390.10">
    <property type="entry name" value="Collagenase (Catalytic Domain)"/>
    <property type="match status" value="1"/>
</dbReference>
<dbReference type="GO" id="GO:0006508">
    <property type="term" value="P:proteolysis"/>
    <property type="evidence" value="ECO:0007669"/>
    <property type="project" value="InterPro"/>
</dbReference>
<dbReference type="InterPro" id="IPR024079">
    <property type="entry name" value="MetalloPept_cat_dom_sf"/>
</dbReference>
<dbReference type="SUPFAM" id="SSF55486">
    <property type="entry name" value="Metalloproteases ('zincins'), catalytic domain"/>
    <property type="match status" value="1"/>
</dbReference>
<protein>
    <recommendedName>
        <fullName evidence="1">Peptidase M13 C-terminal domain-containing protein</fullName>
    </recommendedName>
</protein>
<dbReference type="EMBL" id="JABSTU010000009">
    <property type="protein sequence ID" value="KAH8020313.1"/>
    <property type="molecule type" value="Genomic_DNA"/>
</dbReference>
<feature type="domain" description="Peptidase M13 C-terminal" evidence="1">
    <location>
        <begin position="109"/>
        <end position="174"/>
    </location>
</feature>
<proteinExistence type="predicted"/>
<reference evidence="2" key="2">
    <citation type="submission" date="2021-09" db="EMBL/GenBank/DDBJ databases">
        <authorList>
            <person name="Jia N."/>
            <person name="Wang J."/>
            <person name="Shi W."/>
            <person name="Du L."/>
            <person name="Sun Y."/>
            <person name="Zhan W."/>
            <person name="Jiang J."/>
            <person name="Wang Q."/>
            <person name="Zhang B."/>
            <person name="Ji P."/>
            <person name="Sakyi L.B."/>
            <person name="Cui X."/>
            <person name="Yuan T."/>
            <person name="Jiang B."/>
            <person name="Yang W."/>
            <person name="Lam T.T.-Y."/>
            <person name="Chang Q."/>
            <person name="Ding S."/>
            <person name="Wang X."/>
            <person name="Zhu J."/>
            <person name="Ruan X."/>
            <person name="Zhao L."/>
            <person name="Wei J."/>
            <person name="Que T."/>
            <person name="Du C."/>
            <person name="Cheng J."/>
            <person name="Dai P."/>
            <person name="Han X."/>
            <person name="Huang E."/>
            <person name="Gao Y."/>
            <person name="Liu J."/>
            <person name="Shao H."/>
            <person name="Ye R."/>
            <person name="Li L."/>
            <person name="Wei W."/>
            <person name="Wang X."/>
            <person name="Wang C."/>
            <person name="Huo Q."/>
            <person name="Li W."/>
            <person name="Guo W."/>
            <person name="Chen H."/>
            <person name="Chen S."/>
            <person name="Zhou L."/>
            <person name="Zhou L."/>
            <person name="Ni X."/>
            <person name="Tian J."/>
            <person name="Zhou Y."/>
            <person name="Sheng Y."/>
            <person name="Liu T."/>
            <person name="Pan Y."/>
            <person name="Xia L."/>
            <person name="Li J."/>
            <person name="Zhao F."/>
            <person name="Cao W."/>
        </authorList>
    </citation>
    <scope>NUCLEOTIDE SEQUENCE</scope>
    <source>
        <strain evidence="2">Rmic-2018</strain>
        <tissue evidence="2">Larvae</tissue>
    </source>
</reference>
<dbReference type="Proteomes" id="UP000821866">
    <property type="component" value="Chromosome 7"/>
</dbReference>
<comment type="caution">
    <text evidence="2">The sequence shown here is derived from an EMBL/GenBank/DDBJ whole genome shotgun (WGS) entry which is preliminary data.</text>
</comment>
<evidence type="ECO:0000313" key="3">
    <source>
        <dbReference type="Proteomes" id="UP000821866"/>
    </source>
</evidence>
<evidence type="ECO:0000259" key="1">
    <source>
        <dbReference type="Pfam" id="PF01431"/>
    </source>
</evidence>
<gene>
    <name evidence="2" type="ORF">HPB51_000593</name>
</gene>